<dbReference type="SUPFAM" id="SSF53850">
    <property type="entry name" value="Periplasmic binding protein-like II"/>
    <property type="match status" value="1"/>
</dbReference>
<evidence type="ECO:0000259" key="5">
    <source>
        <dbReference type="Pfam" id="PF00496"/>
    </source>
</evidence>
<dbReference type="InterPro" id="IPR000914">
    <property type="entry name" value="SBP_5_dom"/>
</dbReference>
<comment type="caution">
    <text evidence="6">The sequence shown here is derived from an EMBL/GenBank/DDBJ whole genome shotgun (WGS) entry which is preliminary data.</text>
</comment>
<dbReference type="InterPro" id="IPR039424">
    <property type="entry name" value="SBP_5"/>
</dbReference>
<evidence type="ECO:0000256" key="1">
    <source>
        <dbReference type="ARBA" id="ARBA00004418"/>
    </source>
</evidence>
<evidence type="ECO:0000256" key="2">
    <source>
        <dbReference type="ARBA" id="ARBA00005695"/>
    </source>
</evidence>
<keyword evidence="3 4" id="KW-0732">Signal</keyword>
<dbReference type="GO" id="GO:0015833">
    <property type="term" value="P:peptide transport"/>
    <property type="evidence" value="ECO:0007669"/>
    <property type="project" value="TreeGrafter"/>
</dbReference>
<comment type="subcellular location">
    <subcellularLocation>
        <location evidence="1">Periplasm</location>
    </subcellularLocation>
</comment>
<evidence type="ECO:0000256" key="4">
    <source>
        <dbReference type="SAM" id="SignalP"/>
    </source>
</evidence>
<name>A0A0A0DAL3_9PROT</name>
<dbReference type="AlphaFoldDB" id="A0A0A0DAL3"/>
<dbReference type="Gene3D" id="3.40.190.10">
    <property type="entry name" value="Periplasmic binding protein-like II"/>
    <property type="match status" value="1"/>
</dbReference>
<dbReference type="Pfam" id="PF00496">
    <property type="entry name" value="SBP_bac_5"/>
    <property type="match status" value="1"/>
</dbReference>
<sequence>MRAARLLLRLAFAVLLLPGALPAVAQTAVEAPAGVQAGAPGGGLAMYGEPKYPADFGHFAYADPAAPKGGELRRAVVGSFDTLNPFIIGGQTDQVRLIMPPYVFASLMTRGWDEPFTLYPYVADRAEMSDDRRQVTFHLNPKAVFHDGTPVTADDVIFTWQTQGTKGLPNTRAIYGTMEGIDRIDDRTVRFRFKPEAARENPLVVAMQPILSKAWYTSHAFDQPSLDPPLGAGPYKVGAIDPGRSITLERVKDWWAADLPAMRGLYNFDTMRFDFYLDADTALEAFKAGAYTLRRELDAEKWVGGSYDFPAVQDGRVTMLTLPHYRPVGMMGFAMNTRRPVFADPRVRRALILAFDFDWVNKTLLGGQYKRDDSYFANSSLAATDTPKGAELALLEPFRSQLPPQLFTEPYVLPPSDASGRNRENLRAAQALLAEAGWTIRDNALVDGSGTPFRFEILLQNKGYQRIALAYADQLRRLGIQASVRLVESAQYANRIETYDFDVILNTWITTLSPGVEQSRYWGSRSADVPGTRNYPGVKSPVVDAMIQAVTAARSEPELQAAVHALDRVLLWGNYVVPLYYLDRDYYAYWGNLGRVTTVNPTYGTVLEAWWSNGK</sequence>
<dbReference type="CDD" id="cd08497">
    <property type="entry name" value="MbnE-like"/>
    <property type="match status" value="1"/>
</dbReference>
<evidence type="ECO:0000256" key="3">
    <source>
        <dbReference type="ARBA" id="ARBA00022729"/>
    </source>
</evidence>
<proteinExistence type="inferred from homology"/>
<dbReference type="GO" id="GO:0030288">
    <property type="term" value="C:outer membrane-bounded periplasmic space"/>
    <property type="evidence" value="ECO:0007669"/>
    <property type="project" value="TreeGrafter"/>
</dbReference>
<organism evidence="6 7">
    <name type="scientific">Inquilinus limosus MP06</name>
    <dbReference type="NCBI Taxonomy" id="1398085"/>
    <lineage>
        <taxon>Bacteria</taxon>
        <taxon>Pseudomonadati</taxon>
        <taxon>Pseudomonadota</taxon>
        <taxon>Alphaproteobacteria</taxon>
        <taxon>Rhodospirillales</taxon>
        <taxon>Rhodospirillaceae</taxon>
        <taxon>Inquilinus</taxon>
    </lineage>
</organism>
<dbReference type="PANTHER" id="PTHR30290">
    <property type="entry name" value="PERIPLASMIC BINDING COMPONENT OF ABC TRANSPORTER"/>
    <property type="match status" value="1"/>
</dbReference>
<evidence type="ECO:0000313" key="6">
    <source>
        <dbReference type="EMBL" id="KGM34908.1"/>
    </source>
</evidence>
<dbReference type="EMBL" id="JANX01000060">
    <property type="protein sequence ID" value="KGM34908.1"/>
    <property type="molecule type" value="Genomic_DNA"/>
</dbReference>
<dbReference type="GO" id="GO:0043190">
    <property type="term" value="C:ATP-binding cassette (ABC) transporter complex"/>
    <property type="evidence" value="ECO:0007669"/>
    <property type="project" value="InterPro"/>
</dbReference>
<dbReference type="Gene3D" id="3.10.105.10">
    <property type="entry name" value="Dipeptide-binding Protein, Domain 3"/>
    <property type="match status" value="1"/>
</dbReference>
<dbReference type="PANTHER" id="PTHR30290:SF64">
    <property type="entry name" value="ABC TRANSPORTER PERIPLASMIC BINDING PROTEIN"/>
    <property type="match status" value="1"/>
</dbReference>
<evidence type="ECO:0000313" key="7">
    <source>
        <dbReference type="Proteomes" id="UP000029995"/>
    </source>
</evidence>
<dbReference type="GO" id="GO:0042884">
    <property type="term" value="P:microcin transport"/>
    <property type="evidence" value="ECO:0007669"/>
    <property type="project" value="TreeGrafter"/>
</dbReference>
<dbReference type="PIRSF" id="PIRSF002741">
    <property type="entry name" value="MppA"/>
    <property type="match status" value="1"/>
</dbReference>
<reference evidence="6 7" key="1">
    <citation type="submission" date="2014-01" db="EMBL/GenBank/DDBJ databases">
        <title>Genome sequence determination for a cystic fibrosis isolate, Inquilinus limosus.</title>
        <authorList>
            <person name="Pino M."/>
            <person name="Di Conza J."/>
            <person name="Gutkind G."/>
        </authorList>
    </citation>
    <scope>NUCLEOTIDE SEQUENCE [LARGE SCALE GENOMIC DNA]</scope>
    <source>
        <strain evidence="6 7">MP06</strain>
    </source>
</reference>
<dbReference type="OrthoDB" id="9803988at2"/>
<protein>
    <recommendedName>
        <fullName evidence="5">Solute-binding protein family 5 domain-containing protein</fullName>
    </recommendedName>
</protein>
<dbReference type="InterPro" id="IPR030678">
    <property type="entry name" value="Peptide/Ni-bd"/>
</dbReference>
<feature type="domain" description="Solute-binding protein family 5" evidence="5">
    <location>
        <begin position="118"/>
        <end position="524"/>
    </location>
</feature>
<accession>A0A0A0DAL3</accession>
<feature type="chain" id="PRO_5001961233" description="Solute-binding protein family 5 domain-containing protein" evidence="4">
    <location>
        <begin position="26"/>
        <end position="615"/>
    </location>
</feature>
<dbReference type="RefSeq" id="WP_034833796.1">
    <property type="nucleotide sequence ID" value="NZ_JANX01000060.1"/>
</dbReference>
<comment type="similarity">
    <text evidence="2">Belongs to the bacterial solute-binding protein 5 family.</text>
</comment>
<dbReference type="Proteomes" id="UP000029995">
    <property type="component" value="Unassembled WGS sequence"/>
</dbReference>
<dbReference type="GO" id="GO:1904680">
    <property type="term" value="F:peptide transmembrane transporter activity"/>
    <property type="evidence" value="ECO:0007669"/>
    <property type="project" value="TreeGrafter"/>
</dbReference>
<feature type="signal peptide" evidence="4">
    <location>
        <begin position="1"/>
        <end position="25"/>
    </location>
</feature>
<gene>
    <name evidence="6" type="ORF">P409_07530</name>
</gene>